<name>A0A512DQD6_9PROT</name>
<proteinExistence type="predicted"/>
<dbReference type="OrthoDB" id="7282413at2"/>
<evidence type="ECO:0000313" key="1">
    <source>
        <dbReference type="EMBL" id="GEO38380.1"/>
    </source>
</evidence>
<comment type="caution">
    <text evidence="1">The sequence shown here is derived from an EMBL/GenBank/DDBJ whole genome shotgun (WGS) entry which is preliminary data.</text>
</comment>
<protein>
    <submittedName>
        <fullName evidence="1">Uncharacterized protein</fullName>
    </submittedName>
</protein>
<accession>A0A512DQD6</accession>
<dbReference type="Proteomes" id="UP000321523">
    <property type="component" value="Unassembled WGS sequence"/>
</dbReference>
<organism evidence="1 2">
    <name type="scientific">Skermanella aerolata</name>
    <dbReference type="NCBI Taxonomy" id="393310"/>
    <lineage>
        <taxon>Bacteria</taxon>
        <taxon>Pseudomonadati</taxon>
        <taxon>Pseudomonadota</taxon>
        <taxon>Alphaproteobacteria</taxon>
        <taxon>Rhodospirillales</taxon>
        <taxon>Azospirillaceae</taxon>
        <taxon>Skermanella</taxon>
    </lineage>
</organism>
<dbReference type="RefSeq" id="WP_052830971.1">
    <property type="nucleotide sequence ID" value="NZ_BJYZ01000009.1"/>
</dbReference>
<sequence length="264" mass="27883">MAINLPAVRSAATGVVSAAQVLTLPAGQHAVSLRQCRHPVLLLQGMPAPCIQLAVPPPLPGMPPKARLLGLDPGVSAWLTRPGDVMMVEVLADSAPVIITTYSPSTYPDAGLDIRVVAVHTAESRKSPRIDAMAHISRRGDVRMADGEWLGQPESRLAIEGFALKLDNAGSDLSVEYKAYAAGGKESPWTAGGSFCGSKGRRQHLSGIAVRLHGKHAEQFDIGYKAAFASGHVTDVRRNGERCGSPEANDVLVAIRVKISAGMF</sequence>
<reference evidence="1 2" key="1">
    <citation type="submission" date="2019-07" db="EMBL/GenBank/DDBJ databases">
        <title>Whole genome shotgun sequence of Skermanella aerolata NBRC 106429.</title>
        <authorList>
            <person name="Hosoyama A."/>
            <person name="Uohara A."/>
            <person name="Ohji S."/>
            <person name="Ichikawa N."/>
        </authorList>
    </citation>
    <scope>NUCLEOTIDE SEQUENCE [LARGE SCALE GENOMIC DNA]</scope>
    <source>
        <strain evidence="1 2">NBRC 106429</strain>
    </source>
</reference>
<dbReference type="EMBL" id="BJYZ01000009">
    <property type="protein sequence ID" value="GEO38380.1"/>
    <property type="molecule type" value="Genomic_DNA"/>
</dbReference>
<evidence type="ECO:0000313" key="2">
    <source>
        <dbReference type="Proteomes" id="UP000321523"/>
    </source>
</evidence>
<dbReference type="AlphaFoldDB" id="A0A512DQD6"/>
<keyword evidence="2" id="KW-1185">Reference proteome</keyword>
<gene>
    <name evidence="1" type="ORF">SAE02_25280</name>
</gene>